<evidence type="ECO:0008006" key="4">
    <source>
        <dbReference type="Google" id="ProtNLM"/>
    </source>
</evidence>
<keyword evidence="1" id="KW-0472">Membrane</keyword>
<gene>
    <name evidence="2" type="ORF">LUCI_4806</name>
</gene>
<keyword evidence="1" id="KW-1133">Transmembrane helix</keyword>
<feature type="transmembrane region" description="Helical" evidence="1">
    <location>
        <begin position="228"/>
        <end position="247"/>
    </location>
</feature>
<dbReference type="AlphaFoldDB" id="A0A498RDG8"/>
<keyword evidence="1" id="KW-0812">Transmembrane</keyword>
<dbReference type="OrthoDB" id="9794709at2"/>
<dbReference type="Pfam" id="PF03988">
    <property type="entry name" value="DUF347"/>
    <property type="match status" value="4"/>
</dbReference>
<dbReference type="InterPro" id="IPR007136">
    <property type="entry name" value="DUF347"/>
</dbReference>
<sequence>MNKNLSATVKQTLIKVPEVTLIFWIIKVLTTGMGEVFADFSADMLTLPLATTIAGFGLAVALGLQFKVRRYVPWIYWLAVVMVSIFGTMFADILSRRLGIPLIVSSSGFIIAQVIIFIVWYGVEKTLSFHNIRTPRREFFYWLTVIDTFALGTALGDFTAFVLHWGFLLSGIIFAILIAIPAIGYRWFKMNAIFSFWFAYIITRPLGASFTDWLSMPAKIGGLAIDRGLVSFILIVIIFAFVAYLTVKEKNANHNKQESYDGVLQANK</sequence>
<feature type="transmembrane region" description="Helical" evidence="1">
    <location>
        <begin position="190"/>
        <end position="208"/>
    </location>
</feature>
<name>A0A498RDG8_9FIRM</name>
<evidence type="ECO:0000313" key="3">
    <source>
        <dbReference type="Proteomes" id="UP000277811"/>
    </source>
</evidence>
<feature type="transmembrane region" description="Helical" evidence="1">
    <location>
        <begin position="21"/>
        <end position="38"/>
    </location>
</feature>
<evidence type="ECO:0000313" key="2">
    <source>
        <dbReference type="EMBL" id="VBB09511.1"/>
    </source>
</evidence>
<dbReference type="EMBL" id="UPPP01000127">
    <property type="protein sequence ID" value="VBB09511.1"/>
    <property type="molecule type" value="Genomic_DNA"/>
</dbReference>
<dbReference type="RefSeq" id="WP_122630292.1">
    <property type="nucleotide sequence ID" value="NZ_UPPP01000127.1"/>
</dbReference>
<keyword evidence="3" id="KW-1185">Reference proteome</keyword>
<dbReference type="Proteomes" id="UP000277811">
    <property type="component" value="Unassembled WGS sequence"/>
</dbReference>
<reference evidence="2 3" key="1">
    <citation type="submission" date="2018-06" db="EMBL/GenBank/DDBJ databases">
        <authorList>
            <person name="Strepis N."/>
        </authorList>
    </citation>
    <scope>NUCLEOTIDE SEQUENCE [LARGE SCALE GENOMIC DNA]</scope>
    <source>
        <strain evidence="2">LUCI</strain>
    </source>
</reference>
<feature type="transmembrane region" description="Helical" evidence="1">
    <location>
        <begin position="44"/>
        <end position="62"/>
    </location>
</feature>
<feature type="transmembrane region" description="Helical" evidence="1">
    <location>
        <begin position="74"/>
        <end position="94"/>
    </location>
</feature>
<feature type="transmembrane region" description="Helical" evidence="1">
    <location>
        <begin position="100"/>
        <end position="123"/>
    </location>
</feature>
<evidence type="ECO:0000256" key="1">
    <source>
        <dbReference type="SAM" id="Phobius"/>
    </source>
</evidence>
<proteinExistence type="predicted"/>
<feature type="transmembrane region" description="Helical" evidence="1">
    <location>
        <begin position="162"/>
        <end position="183"/>
    </location>
</feature>
<accession>A0A498RDG8</accession>
<feature type="transmembrane region" description="Helical" evidence="1">
    <location>
        <begin position="139"/>
        <end position="156"/>
    </location>
</feature>
<protein>
    <recommendedName>
        <fullName evidence="4">Membrane-anchored protein</fullName>
    </recommendedName>
</protein>
<organism evidence="2 3">
    <name type="scientific">Lucifera butyrica</name>
    <dbReference type="NCBI Taxonomy" id="1351585"/>
    <lineage>
        <taxon>Bacteria</taxon>
        <taxon>Bacillati</taxon>
        <taxon>Bacillota</taxon>
        <taxon>Negativicutes</taxon>
        <taxon>Veillonellales</taxon>
        <taxon>Veillonellaceae</taxon>
        <taxon>Lucifera</taxon>
    </lineage>
</organism>